<dbReference type="Gene3D" id="3.40.50.2300">
    <property type="match status" value="2"/>
</dbReference>
<dbReference type="InterPro" id="IPR000014">
    <property type="entry name" value="PAS"/>
</dbReference>
<dbReference type="EMBL" id="JTHE02000003">
    <property type="protein sequence ID" value="NEV68282.1"/>
    <property type="molecule type" value="Genomic_DNA"/>
</dbReference>
<keyword evidence="4" id="KW-0808">Transferase</keyword>
<dbReference type="NCBIfam" id="TIGR00229">
    <property type="entry name" value="sensory_box"/>
    <property type="match status" value="1"/>
</dbReference>
<keyword evidence="3" id="KW-0597">Phosphoprotein</keyword>
<dbReference type="Pfam" id="PF08447">
    <property type="entry name" value="PAS_3"/>
    <property type="match status" value="1"/>
</dbReference>
<keyword evidence="6" id="KW-0418">Kinase</keyword>
<dbReference type="Pfam" id="PF02518">
    <property type="entry name" value="HATPase_c"/>
    <property type="match status" value="1"/>
</dbReference>
<dbReference type="GO" id="GO:0005524">
    <property type="term" value="F:ATP binding"/>
    <property type="evidence" value="ECO:0007669"/>
    <property type="project" value="UniProtKB-KW"/>
</dbReference>
<dbReference type="InterPro" id="IPR005467">
    <property type="entry name" value="His_kinase_dom"/>
</dbReference>
<dbReference type="SMART" id="SM00388">
    <property type="entry name" value="HisKA"/>
    <property type="match status" value="1"/>
</dbReference>
<dbReference type="GO" id="GO:0000155">
    <property type="term" value="F:phosphorelay sensor kinase activity"/>
    <property type="evidence" value="ECO:0007669"/>
    <property type="project" value="InterPro"/>
</dbReference>
<dbReference type="PANTHER" id="PTHR43065">
    <property type="entry name" value="SENSOR HISTIDINE KINASE"/>
    <property type="match status" value="1"/>
</dbReference>
<dbReference type="PRINTS" id="PR00344">
    <property type="entry name" value="BCTRLSENSOR"/>
</dbReference>
<dbReference type="InterPro" id="IPR003661">
    <property type="entry name" value="HisK_dim/P_dom"/>
</dbReference>
<reference evidence="9" key="2">
    <citation type="journal article" date="2015" name="Genome Announc.">
        <title>Draft Genome Sequence of Filamentous Marine Cyanobacterium Lyngbya confervoides Strain BDU141951.</title>
        <authorList>
            <person name="Chandrababunaidu M.M."/>
            <person name="Sen D."/>
            <person name="Tripathy S."/>
        </authorList>
    </citation>
    <scope>NUCLEOTIDE SEQUENCE</scope>
    <source>
        <strain evidence="9">BDU141951</strain>
    </source>
</reference>
<evidence type="ECO:0000256" key="4">
    <source>
        <dbReference type="ARBA" id="ARBA00022679"/>
    </source>
</evidence>
<proteinExistence type="predicted"/>
<evidence type="ECO:0000256" key="1">
    <source>
        <dbReference type="ARBA" id="ARBA00000085"/>
    </source>
</evidence>
<evidence type="ECO:0000256" key="7">
    <source>
        <dbReference type="ARBA" id="ARBA00022840"/>
    </source>
</evidence>
<dbReference type="SMART" id="SM00448">
    <property type="entry name" value="REC"/>
    <property type="match status" value="2"/>
</dbReference>
<dbReference type="EC" id="2.7.13.3" evidence="2"/>
<dbReference type="CDD" id="cd00082">
    <property type="entry name" value="HisKA"/>
    <property type="match status" value="1"/>
</dbReference>
<dbReference type="InterPro" id="IPR004358">
    <property type="entry name" value="Sig_transdc_His_kin-like_C"/>
</dbReference>
<evidence type="ECO:0000256" key="6">
    <source>
        <dbReference type="ARBA" id="ARBA00022777"/>
    </source>
</evidence>
<name>A0A0C1YHA1_9CYAN</name>
<dbReference type="SUPFAM" id="SSF47384">
    <property type="entry name" value="Homodimeric domain of signal transducing histidine kinase"/>
    <property type="match status" value="1"/>
</dbReference>
<dbReference type="InterPro" id="IPR011006">
    <property type="entry name" value="CheY-like_superfamily"/>
</dbReference>
<dbReference type="Gene3D" id="3.30.450.20">
    <property type="entry name" value="PAS domain"/>
    <property type="match status" value="1"/>
</dbReference>
<dbReference type="Pfam" id="PF00512">
    <property type="entry name" value="HisKA"/>
    <property type="match status" value="1"/>
</dbReference>
<dbReference type="InterPro" id="IPR013655">
    <property type="entry name" value="PAS_fold_3"/>
</dbReference>
<dbReference type="InterPro" id="IPR001789">
    <property type="entry name" value="Sig_transdc_resp-reg_receiver"/>
</dbReference>
<reference evidence="9" key="3">
    <citation type="submission" date="2020-02" db="EMBL/GenBank/DDBJ databases">
        <authorList>
            <person name="Sarangi A.N."/>
            <person name="Ghosh S."/>
            <person name="Mukherjee M."/>
            <person name="Tripathy S."/>
        </authorList>
    </citation>
    <scope>NUCLEOTIDE SEQUENCE</scope>
    <source>
        <strain evidence="9">BDU141951</strain>
    </source>
</reference>
<dbReference type="Gene3D" id="1.10.287.130">
    <property type="match status" value="1"/>
</dbReference>
<dbReference type="Gene3D" id="3.30.565.10">
    <property type="entry name" value="Histidine kinase-like ATPase, C-terminal domain"/>
    <property type="match status" value="1"/>
</dbReference>
<keyword evidence="8" id="KW-0902">Two-component regulatory system</keyword>
<dbReference type="InterPro" id="IPR036097">
    <property type="entry name" value="HisK_dim/P_sf"/>
</dbReference>
<dbReference type="PANTHER" id="PTHR43065:SF46">
    <property type="entry name" value="C4-DICARBOXYLATE TRANSPORT SENSOR PROTEIN DCTB"/>
    <property type="match status" value="1"/>
</dbReference>
<dbReference type="InterPro" id="IPR035965">
    <property type="entry name" value="PAS-like_dom_sf"/>
</dbReference>
<protein>
    <recommendedName>
        <fullName evidence="2">histidine kinase</fullName>
        <ecNumber evidence="2">2.7.13.3</ecNumber>
    </recommendedName>
</protein>
<comment type="catalytic activity">
    <reaction evidence="1">
        <text>ATP + protein L-histidine = ADP + protein N-phospho-L-histidine.</text>
        <dbReference type="EC" id="2.7.13.3"/>
    </reaction>
</comment>
<dbReference type="InterPro" id="IPR001610">
    <property type="entry name" value="PAC"/>
</dbReference>
<dbReference type="SUPFAM" id="SSF52172">
    <property type="entry name" value="CheY-like"/>
    <property type="match status" value="2"/>
</dbReference>
<dbReference type="SUPFAM" id="SSF55874">
    <property type="entry name" value="ATPase domain of HSP90 chaperone/DNA topoisomerase II/histidine kinase"/>
    <property type="match status" value="1"/>
</dbReference>
<dbReference type="PROSITE" id="PS50110">
    <property type="entry name" value="RESPONSE_REGULATORY"/>
    <property type="match status" value="2"/>
</dbReference>
<comment type="caution">
    <text evidence="9">The sequence shown here is derived from an EMBL/GenBank/DDBJ whole genome shotgun (WGS) entry which is preliminary data.</text>
</comment>
<dbReference type="InterPro" id="IPR000700">
    <property type="entry name" value="PAS-assoc_C"/>
</dbReference>
<evidence type="ECO:0000256" key="2">
    <source>
        <dbReference type="ARBA" id="ARBA00012438"/>
    </source>
</evidence>
<evidence type="ECO:0000313" key="9">
    <source>
        <dbReference type="EMBL" id="NEV68282.1"/>
    </source>
</evidence>
<reference evidence="9" key="1">
    <citation type="submission" date="2014-11" db="EMBL/GenBank/DDBJ databases">
        <authorList>
            <person name="Malar M.C."/>
            <person name="Sen D."/>
            <person name="Tripathy S."/>
        </authorList>
    </citation>
    <scope>NUCLEOTIDE SEQUENCE</scope>
    <source>
        <strain evidence="9">BDU141951</strain>
    </source>
</reference>
<dbReference type="CDD" id="cd00130">
    <property type="entry name" value="PAS"/>
    <property type="match status" value="1"/>
</dbReference>
<dbReference type="Pfam" id="PF00072">
    <property type="entry name" value="Response_reg"/>
    <property type="match status" value="2"/>
</dbReference>
<keyword evidence="7" id="KW-0067">ATP-binding</keyword>
<dbReference type="SMART" id="SM00091">
    <property type="entry name" value="PAS"/>
    <property type="match status" value="1"/>
</dbReference>
<dbReference type="SMART" id="SM00086">
    <property type="entry name" value="PAC"/>
    <property type="match status" value="1"/>
</dbReference>
<dbReference type="SUPFAM" id="SSF55785">
    <property type="entry name" value="PYP-like sensor domain (PAS domain)"/>
    <property type="match status" value="1"/>
</dbReference>
<dbReference type="InterPro" id="IPR036890">
    <property type="entry name" value="HATPase_C_sf"/>
</dbReference>
<evidence type="ECO:0000256" key="8">
    <source>
        <dbReference type="ARBA" id="ARBA00023012"/>
    </source>
</evidence>
<dbReference type="SMART" id="SM00387">
    <property type="entry name" value="HATPase_c"/>
    <property type="match status" value="1"/>
</dbReference>
<dbReference type="AlphaFoldDB" id="A0A0C1YHA1"/>
<sequence>MCPIENILLIEDNRAEARLLQETLKGSVLHQAQVAAVTRLTEGIEHCRSHPVDVIMLDLTLPDSYGLASLDKLQTQVPQVPVVVLTNTNDDALAVEAVRRGAQDYLVKRQVNQELLVRSLRYAIERQQIEEALREANETLEQRVQRRTAQLENANQLLRQEILERQHFQERLVLAQRAAKMGTFEWNLSNGEVIWSPELETLYGMAAGAFQDNYDRWLQTLHPDDRPDIELALQQALTDQKPLETEFRIVRRDDTTRWISVQSKVFFSDSGEPQRIVGIHRDVTENKDLQAQFLRAQRLESLGTLASGIAHDLNNILTPILGVTQLLPLKFPDLPDSTQQLLDTLESSARRGSSLIKQILSFARGVEGKRITLQLSHILQEIRLIVNQTLPKSIEISLGLEPHLWPVVGDVTQLHQVFMNLCVNARDAMPEGGSLRIEGCNVQFDEVTAGEFLAAQPGPYVRVTVADTGKGIPPEIVSRIFDPFFTTKEIGKGTGLGLSAVMGIVQSHGGFVDVKSEVNQGSQFAVYLPASREAAIAPDDNTNLLAGHQETILVVDDEAAIRSVMATVLELNHYQVLTAENGTAALDLYQDQWRTIDLVLIDMMMPGMDGATLMPLLQHWNPHLKAIATSGVNAYQTSDLTTHLGFCDFLAKPFNTPDLLTMLRRHLDE</sequence>
<accession>A0A0C1YHA1</accession>
<evidence type="ECO:0000256" key="3">
    <source>
        <dbReference type="ARBA" id="ARBA00022553"/>
    </source>
</evidence>
<dbReference type="CDD" id="cd00156">
    <property type="entry name" value="REC"/>
    <property type="match status" value="2"/>
</dbReference>
<evidence type="ECO:0000256" key="5">
    <source>
        <dbReference type="ARBA" id="ARBA00022741"/>
    </source>
</evidence>
<dbReference type="Gene3D" id="2.10.70.100">
    <property type="match status" value="1"/>
</dbReference>
<gene>
    <name evidence="9" type="ORF">QQ91_014300</name>
</gene>
<keyword evidence="5" id="KW-0547">Nucleotide-binding</keyword>
<organism evidence="9">
    <name type="scientific">Lyngbya confervoides BDU141951</name>
    <dbReference type="NCBI Taxonomy" id="1574623"/>
    <lineage>
        <taxon>Bacteria</taxon>
        <taxon>Bacillati</taxon>
        <taxon>Cyanobacteriota</taxon>
        <taxon>Cyanophyceae</taxon>
        <taxon>Oscillatoriophycideae</taxon>
        <taxon>Oscillatoriales</taxon>
        <taxon>Microcoleaceae</taxon>
        <taxon>Lyngbya</taxon>
    </lineage>
</organism>
<dbReference type="PROSITE" id="PS50109">
    <property type="entry name" value="HIS_KIN"/>
    <property type="match status" value="1"/>
</dbReference>
<dbReference type="InterPro" id="IPR003594">
    <property type="entry name" value="HATPase_dom"/>
</dbReference>
<dbReference type="PROSITE" id="PS50113">
    <property type="entry name" value="PAC"/>
    <property type="match status" value="1"/>
</dbReference>